<dbReference type="HOGENOM" id="CLU_2791640_0_0_6"/>
<gene>
    <name evidence="1" type="ordered locus">Spro_0371</name>
</gene>
<dbReference type="AlphaFoldDB" id="A8G8N9"/>
<dbReference type="eggNOG" id="COG0645">
    <property type="taxonomic scope" value="Bacteria"/>
</dbReference>
<organism evidence="1">
    <name type="scientific">Serratia proteamaculans (strain 568)</name>
    <dbReference type="NCBI Taxonomy" id="399741"/>
    <lineage>
        <taxon>Bacteria</taxon>
        <taxon>Pseudomonadati</taxon>
        <taxon>Pseudomonadota</taxon>
        <taxon>Gammaproteobacteria</taxon>
        <taxon>Enterobacterales</taxon>
        <taxon>Yersiniaceae</taxon>
        <taxon>Serratia</taxon>
    </lineage>
</organism>
<accession>A8G8N9</accession>
<name>A8G8N9_SERP5</name>
<protein>
    <submittedName>
        <fullName evidence="1">Uncharacterized protein</fullName>
    </submittedName>
</protein>
<reference evidence="1" key="1">
    <citation type="submission" date="2007-09" db="EMBL/GenBank/DDBJ databases">
        <title>Complete sequence of chromosome of Serratia proteamaculans 568.</title>
        <authorList>
            <consortium name="US DOE Joint Genome Institute"/>
            <person name="Copeland A."/>
            <person name="Lucas S."/>
            <person name="Lapidus A."/>
            <person name="Barry K."/>
            <person name="Glavina del Rio T."/>
            <person name="Dalin E."/>
            <person name="Tice H."/>
            <person name="Pitluck S."/>
            <person name="Chain P."/>
            <person name="Malfatti S."/>
            <person name="Shin M."/>
            <person name="Vergez L."/>
            <person name="Schmutz J."/>
            <person name="Larimer F."/>
            <person name="Land M."/>
            <person name="Hauser L."/>
            <person name="Kyrpides N."/>
            <person name="Kim E."/>
            <person name="Taghavi S."/>
            <person name="Newman L."/>
            <person name="Vangronsveld J."/>
            <person name="van der Lelie D."/>
            <person name="Richardson P."/>
        </authorList>
    </citation>
    <scope>NUCLEOTIDE SEQUENCE [LARGE SCALE GENOMIC DNA]</scope>
    <source>
        <strain evidence="1">568</strain>
    </source>
</reference>
<dbReference type="KEGG" id="spe:Spro_0371"/>
<dbReference type="EMBL" id="CP000826">
    <property type="protein sequence ID" value="ABV39479.1"/>
    <property type="molecule type" value="Genomic_DNA"/>
</dbReference>
<evidence type="ECO:0000313" key="1">
    <source>
        <dbReference type="EMBL" id="ABV39479.1"/>
    </source>
</evidence>
<sequence length="68" mass="7841">MICSDKHEHQRQVETRKIDILGLTPPTRQSVLDHEYDTWESELCNIDTALTSPVLAVAMITERFLSKE</sequence>
<dbReference type="STRING" id="399741.Spro_0371"/>
<proteinExistence type="predicted"/>